<dbReference type="EMBL" id="CP114040">
    <property type="protein sequence ID" value="WAS90007.1"/>
    <property type="molecule type" value="Genomic_DNA"/>
</dbReference>
<dbReference type="RefSeq" id="WP_269032341.1">
    <property type="nucleotide sequence ID" value="NZ_CP114040.1"/>
</dbReference>
<gene>
    <name evidence="2" type="ORF">O0S08_27755</name>
</gene>
<accession>A0ABY7GST9</accession>
<protein>
    <submittedName>
        <fullName evidence="2">Uncharacterized protein</fullName>
    </submittedName>
</protein>
<evidence type="ECO:0000256" key="1">
    <source>
        <dbReference type="SAM" id="MobiDB-lite"/>
    </source>
</evidence>
<organism evidence="2 3">
    <name type="scientific">Nannocystis punicea</name>
    <dbReference type="NCBI Taxonomy" id="2995304"/>
    <lineage>
        <taxon>Bacteria</taxon>
        <taxon>Pseudomonadati</taxon>
        <taxon>Myxococcota</taxon>
        <taxon>Polyangia</taxon>
        <taxon>Nannocystales</taxon>
        <taxon>Nannocystaceae</taxon>
        <taxon>Nannocystis</taxon>
    </lineage>
</organism>
<proteinExistence type="predicted"/>
<reference evidence="2" key="1">
    <citation type="submission" date="2022-11" db="EMBL/GenBank/DDBJ databases">
        <title>Minimal conservation of predation-associated metabolite biosynthetic gene clusters underscores biosynthetic potential of Myxococcota including descriptions for ten novel species: Archangium lansinium sp. nov., Myxococcus landrumus sp. nov., Nannocystis bai.</title>
        <authorList>
            <person name="Ahearne A."/>
            <person name="Stevens C."/>
            <person name="Dowd S."/>
        </authorList>
    </citation>
    <scope>NUCLEOTIDE SEQUENCE</scope>
    <source>
        <strain evidence="2">Fl3</strain>
    </source>
</reference>
<name>A0ABY7GST9_9BACT</name>
<feature type="compositionally biased region" description="Polar residues" evidence="1">
    <location>
        <begin position="1"/>
        <end position="10"/>
    </location>
</feature>
<evidence type="ECO:0000313" key="3">
    <source>
        <dbReference type="Proteomes" id="UP001164459"/>
    </source>
</evidence>
<sequence>MPTSEGSSVSPDDEPSLEASLLDASPLEASPADESAVPVAVLSVTAPVSVAASVSVAVTGVPVVGDVSVVVPPSMPMPVVDTFVVVGRPSVSLPSGVAGQAVVHKVAKIEIA</sequence>
<feature type="region of interest" description="Disordered" evidence="1">
    <location>
        <begin position="1"/>
        <end position="29"/>
    </location>
</feature>
<evidence type="ECO:0000313" key="2">
    <source>
        <dbReference type="EMBL" id="WAS90007.1"/>
    </source>
</evidence>
<keyword evidence="3" id="KW-1185">Reference proteome</keyword>
<dbReference type="Proteomes" id="UP001164459">
    <property type="component" value="Chromosome"/>
</dbReference>